<dbReference type="HOGENOM" id="CLU_163103_0_0_2"/>
<reference evidence="1 2" key="1">
    <citation type="submission" date="2010-06" db="EMBL/GenBank/DDBJ databases">
        <title>Complete sequence chromosome of Methanohalobium evestigatum Z-7303.</title>
        <authorList>
            <consortium name="US DOE Joint Genome Institute"/>
            <person name="Lucas S."/>
            <person name="Copeland A."/>
            <person name="Lapidus A."/>
            <person name="Cheng J.-F."/>
            <person name="Bruce D."/>
            <person name="Goodwin L."/>
            <person name="Pitluck S."/>
            <person name="Saunders E."/>
            <person name="Detter J.C."/>
            <person name="Han C."/>
            <person name="Tapia R."/>
            <person name="Land M."/>
            <person name="Hauser L."/>
            <person name="Kyrpides N."/>
            <person name="Mikhailova N."/>
            <person name="Sieprawska-Lupa M."/>
            <person name="Whitman W.B."/>
            <person name="Anderson I."/>
            <person name="Woyke T."/>
        </authorList>
    </citation>
    <scope>NUCLEOTIDE SEQUENCE [LARGE SCALE GENOMIC DNA]</scope>
    <source>
        <strain evidence="2">ATCC BAA-1072 / DSM 3721 / NBRC 107634 / OCM 161 / Z-7303</strain>
    </source>
</reference>
<dbReference type="RefSeq" id="WP_013194507.1">
    <property type="nucleotide sequence ID" value="NC_014253.1"/>
</dbReference>
<proteinExistence type="predicted"/>
<dbReference type="SUPFAM" id="SSF46785">
    <property type="entry name" value="Winged helix' DNA-binding domain"/>
    <property type="match status" value="1"/>
</dbReference>
<dbReference type="Gene3D" id="1.10.10.10">
    <property type="entry name" value="Winged helix-like DNA-binding domain superfamily/Winged helix DNA-binding domain"/>
    <property type="match status" value="1"/>
</dbReference>
<dbReference type="InterPro" id="IPR017185">
    <property type="entry name" value="UCP037373_trxn_reg"/>
</dbReference>
<dbReference type="GeneID" id="9346684"/>
<dbReference type="InterPro" id="IPR036388">
    <property type="entry name" value="WH-like_DNA-bd_sf"/>
</dbReference>
<evidence type="ECO:0000313" key="1">
    <source>
        <dbReference type="EMBL" id="ADI73940.1"/>
    </source>
</evidence>
<dbReference type="InterPro" id="IPR036390">
    <property type="entry name" value="WH_DNA-bd_sf"/>
</dbReference>
<evidence type="ECO:0000313" key="2">
    <source>
        <dbReference type="Proteomes" id="UP000000391"/>
    </source>
</evidence>
<protein>
    <recommendedName>
        <fullName evidence="3">Transcriptional regulator protein</fullName>
    </recommendedName>
</protein>
<name>D7E8Z2_METEZ</name>
<dbReference type="PIRSF" id="PIRSF037373">
    <property type="entry name" value="UCP037373_trxn_reg"/>
    <property type="match status" value="1"/>
</dbReference>
<dbReference type="EMBL" id="CP002069">
    <property type="protein sequence ID" value="ADI73940.1"/>
    <property type="molecule type" value="Genomic_DNA"/>
</dbReference>
<dbReference type="AlphaFoldDB" id="D7E8Z2"/>
<sequence length="126" mass="14553">MKDFEVNILDENDYKFIDTLKSLGMSRNVATALTYLSNVKRASSQEIEMCTGLRQPEVSIAMRTMRDNNWINIYNKKTAGKGRPTKIYELTTPLEDIIKYYEQKILKKNQEALSATNKLKSMCSKM</sequence>
<evidence type="ECO:0008006" key="3">
    <source>
        <dbReference type="Google" id="ProtNLM"/>
    </source>
</evidence>
<gene>
    <name evidence="1" type="ordered locus">Metev_1054</name>
</gene>
<accession>D7E8Z2</accession>
<dbReference type="OrthoDB" id="55633at2157"/>
<dbReference type="STRING" id="644295.Metev_1054"/>
<organism evidence="1 2">
    <name type="scientific">Methanohalobium evestigatum (strain ATCC BAA-1072 / DSM 3721 / NBRC 107634 / OCM 161 / Z-7303)</name>
    <dbReference type="NCBI Taxonomy" id="644295"/>
    <lineage>
        <taxon>Archaea</taxon>
        <taxon>Methanobacteriati</taxon>
        <taxon>Methanobacteriota</taxon>
        <taxon>Stenosarchaea group</taxon>
        <taxon>Methanomicrobia</taxon>
        <taxon>Methanosarcinales</taxon>
        <taxon>Methanosarcinaceae</taxon>
        <taxon>Methanohalobium</taxon>
    </lineage>
</organism>
<dbReference type="KEGG" id="mev:Metev_1054"/>
<keyword evidence="2" id="KW-1185">Reference proteome</keyword>
<dbReference type="Proteomes" id="UP000000391">
    <property type="component" value="Chromosome"/>
</dbReference>